<evidence type="ECO:0000256" key="2">
    <source>
        <dbReference type="ARBA" id="ARBA00022490"/>
    </source>
</evidence>
<accession>A0A2W1NAK9</accession>
<dbReference type="InterPro" id="IPR010998">
    <property type="entry name" value="Integrase_recombinase_N"/>
</dbReference>
<dbReference type="GO" id="GO:0006313">
    <property type="term" value="P:DNA transposition"/>
    <property type="evidence" value="ECO:0007669"/>
    <property type="project" value="UniProtKB-UniRule"/>
</dbReference>
<dbReference type="Gene3D" id="1.10.443.10">
    <property type="entry name" value="Intergrase catalytic core"/>
    <property type="match status" value="1"/>
</dbReference>
<organism evidence="12 13">
    <name type="scientific">Putridiphycobacter roseus</name>
    <dbReference type="NCBI Taxonomy" id="2219161"/>
    <lineage>
        <taxon>Bacteria</taxon>
        <taxon>Pseudomonadati</taxon>
        <taxon>Bacteroidota</taxon>
        <taxon>Flavobacteriia</taxon>
        <taxon>Flavobacteriales</taxon>
        <taxon>Crocinitomicaceae</taxon>
        <taxon>Putridiphycobacter</taxon>
    </lineage>
</organism>
<comment type="subunit">
    <text evidence="9">Forms a cyclic heterotetrameric complex composed of two molecules of XerC and two molecules of XerD.</text>
</comment>
<keyword evidence="13" id="KW-1185">Reference proteome</keyword>
<reference evidence="12 13" key="1">
    <citation type="submission" date="2018-06" db="EMBL/GenBank/DDBJ databases">
        <title>The draft genome sequence of Crocinitomix sp. SM1701.</title>
        <authorList>
            <person name="Zhang X."/>
        </authorList>
    </citation>
    <scope>NUCLEOTIDE SEQUENCE [LARGE SCALE GENOMIC DNA]</scope>
    <source>
        <strain evidence="12 13">SM1701</strain>
    </source>
</reference>
<dbReference type="InterPro" id="IPR023009">
    <property type="entry name" value="Tyrosine_recombinase_XerC/XerD"/>
</dbReference>
<dbReference type="InterPro" id="IPR050090">
    <property type="entry name" value="Tyrosine_recombinase_XerCD"/>
</dbReference>
<dbReference type="RefSeq" id="WP_111064272.1">
    <property type="nucleotide sequence ID" value="NZ_JBHUCU010000001.1"/>
</dbReference>
<evidence type="ECO:0000256" key="1">
    <source>
        <dbReference type="ARBA" id="ARBA00004496"/>
    </source>
</evidence>
<dbReference type="InterPro" id="IPR011010">
    <property type="entry name" value="DNA_brk_join_enz"/>
</dbReference>
<evidence type="ECO:0000313" key="12">
    <source>
        <dbReference type="EMBL" id="PZE16063.1"/>
    </source>
</evidence>
<feature type="domain" description="Tyr recombinase" evidence="10">
    <location>
        <begin position="110"/>
        <end position="294"/>
    </location>
</feature>
<dbReference type="InterPro" id="IPR004107">
    <property type="entry name" value="Integrase_SAM-like_N"/>
</dbReference>
<feature type="active site" evidence="9">
    <location>
        <position position="249"/>
    </location>
</feature>
<dbReference type="PANTHER" id="PTHR30349">
    <property type="entry name" value="PHAGE INTEGRASE-RELATED"/>
    <property type="match status" value="1"/>
</dbReference>
<comment type="caution">
    <text evidence="12">The sequence shown here is derived from an EMBL/GenBank/DDBJ whole genome shotgun (WGS) entry which is preliminary data.</text>
</comment>
<proteinExistence type="inferred from homology"/>
<dbReference type="GO" id="GO:0051301">
    <property type="term" value="P:cell division"/>
    <property type="evidence" value="ECO:0007669"/>
    <property type="project" value="UniProtKB-KW"/>
</dbReference>
<dbReference type="Pfam" id="PF00589">
    <property type="entry name" value="Phage_integrase"/>
    <property type="match status" value="1"/>
</dbReference>
<evidence type="ECO:0000313" key="13">
    <source>
        <dbReference type="Proteomes" id="UP000249248"/>
    </source>
</evidence>
<keyword evidence="6 9" id="KW-0238">DNA-binding</keyword>
<keyword evidence="3 9" id="KW-0132">Cell division</keyword>
<evidence type="ECO:0000256" key="7">
    <source>
        <dbReference type="ARBA" id="ARBA00023172"/>
    </source>
</evidence>
<dbReference type="CDD" id="cd00798">
    <property type="entry name" value="INT_XerDC_C"/>
    <property type="match status" value="1"/>
</dbReference>
<dbReference type="Proteomes" id="UP000249248">
    <property type="component" value="Unassembled WGS sequence"/>
</dbReference>
<dbReference type="EMBL" id="QKSB01000012">
    <property type="protein sequence ID" value="PZE16063.1"/>
    <property type="molecule type" value="Genomic_DNA"/>
</dbReference>
<feature type="active site" evidence="9">
    <location>
        <position position="174"/>
    </location>
</feature>
<gene>
    <name evidence="9" type="primary">xerC</name>
    <name evidence="12" type="ORF">DNU06_14785</name>
</gene>
<dbReference type="HAMAP" id="MF_01808">
    <property type="entry name" value="Recomb_XerC_XerD"/>
    <property type="match status" value="1"/>
</dbReference>
<name>A0A2W1NAK9_9FLAO</name>
<comment type="similarity">
    <text evidence="9">Belongs to the 'phage' integrase family. XerC subfamily.</text>
</comment>
<dbReference type="PROSITE" id="PS51900">
    <property type="entry name" value="CB"/>
    <property type="match status" value="1"/>
</dbReference>
<dbReference type="GO" id="GO:0005737">
    <property type="term" value="C:cytoplasm"/>
    <property type="evidence" value="ECO:0007669"/>
    <property type="project" value="UniProtKB-SubCell"/>
</dbReference>
<dbReference type="GO" id="GO:0003677">
    <property type="term" value="F:DNA binding"/>
    <property type="evidence" value="ECO:0007669"/>
    <property type="project" value="UniProtKB-UniRule"/>
</dbReference>
<dbReference type="InterPro" id="IPR013762">
    <property type="entry name" value="Integrase-like_cat_sf"/>
</dbReference>
<dbReference type="OrthoDB" id="9801717at2"/>
<dbReference type="AlphaFoldDB" id="A0A2W1NAK9"/>
<sequence length="302" mass="35045">MNSSWDKYRKDYQNYLKIEKSLSINSVDAYMRDFDKLSDFFSVNLIRNPVAVELKDLQKLVKWIAEMGISARSQARIISGIRNFYSYLIIEDEIIDDPTDLLELPRLGRKLPEVLTIEEIDALKGAVDLSKPEGHRNKAIIETLYSCGLRVSELVNLQLTNIYFEEGFMRVIGKGNKERLVPVNPQVEKEINWYTQHVRNHMEIKPGHEDFVFLNRRGKQLTRVMIFTIVKDLANEIQLNKTISPHTFRHSFATHLVEGGANLRAVQDMLGHESISTTEIYTHLNNDYLREAIISFHPRNNK</sequence>
<dbReference type="InterPro" id="IPR002104">
    <property type="entry name" value="Integrase_catalytic"/>
</dbReference>
<evidence type="ECO:0000259" key="10">
    <source>
        <dbReference type="PROSITE" id="PS51898"/>
    </source>
</evidence>
<protein>
    <recommendedName>
        <fullName evidence="9">Tyrosine recombinase XerC</fullName>
    </recommendedName>
</protein>
<dbReference type="GO" id="GO:0007059">
    <property type="term" value="P:chromosome segregation"/>
    <property type="evidence" value="ECO:0007669"/>
    <property type="project" value="UniProtKB-UniRule"/>
</dbReference>
<dbReference type="Pfam" id="PF02899">
    <property type="entry name" value="Phage_int_SAM_1"/>
    <property type="match status" value="1"/>
</dbReference>
<keyword evidence="8 9" id="KW-0131">Cell cycle</keyword>
<dbReference type="Gene3D" id="1.10.150.130">
    <property type="match status" value="1"/>
</dbReference>
<feature type="active site" evidence="9">
    <location>
        <position position="150"/>
    </location>
</feature>
<dbReference type="SUPFAM" id="SSF56349">
    <property type="entry name" value="DNA breaking-rejoining enzymes"/>
    <property type="match status" value="1"/>
</dbReference>
<feature type="active site" evidence="9">
    <location>
        <position position="246"/>
    </location>
</feature>
<keyword evidence="2 9" id="KW-0963">Cytoplasm</keyword>
<dbReference type="PROSITE" id="PS51898">
    <property type="entry name" value="TYR_RECOMBINASE"/>
    <property type="match status" value="1"/>
</dbReference>
<evidence type="ECO:0000256" key="9">
    <source>
        <dbReference type="HAMAP-Rule" id="MF_01808"/>
    </source>
</evidence>
<evidence type="ECO:0000256" key="8">
    <source>
        <dbReference type="ARBA" id="ARBA00023306"/>
    </source>
</evidence>
<feature type="domain" description="Core-binding (CB)" evidence="11">
    <location>
        <begin position="3"/>
        <end position="89"/>
    </location>
</feature>
<evidence type="ECO:0000256" key="4">
    <source>
        <dbReference type="ARBA" id="ARBA00022829"/>
    </source>
</evidence>
<keyword evidence="5 9" id="KW-0229">DNA integration</keyword>
<comment type="subcellular location">
    <subcellularLocation>
        <location evidence="1 9">Cytoplasm</location>
    </subcellularLocation>
</comment>
<feature type="active site" description="O-(3'-phospho-DNA)-tyrosine intermediate" evidence="9">
    <location>
        <position position="281"/>
    </location>
</feature>
<evidence type="ECO:0000256" key="3">
    <source>
        <dbReference type="ARBA" id="ARBA00022618"/>
    </source>
</evidence>
<evidence type="ECO:0000259" key="11">
    <source>
        <dbReference type="PROSITE" id="PS51900"/>
    </source>
</evidence>
<comment type="function">
    <text evidence="9">Site-specific tyrosine recombinase, which acts by catalyzing the cutting and rejoining of the recombining DNA molecules. The XerC-XerD complex is essential to convert dimers of the bacterial chromosome into monomers to permit their segregation at cell division. It also contributes to the segregational stability of plasmids.</text>
</comment>
<dbReference type="NCBIfam" id="NF001399">
    <property type="entry name" value="PRK00283.1"/>
    <property type="match status" value="1"/>
</dbReference>
<feature type="active site" evidence="9">
    <location>
        <position position="272"/>
    </location>
</feature>
<evidence type="ECO:0000256" key="6">
    <source>
        <dbReference type="ARBA" id="ARBA00023125"/>
    </source>
</evidence>
<evidence type="ECO:0000256" key="5">
    <source>
        <dbReference type="ARBA" id="ARBA00022908"/>
    </source>
</evidence>
<dbReference type="PANTHER" id="PTHR30349:SF81">
    <property type="entry name" value="TYROSINE RECOMBINASE XERC"/>
    <property type="match status" value="1"/>
</dbReference>
<dbReference type="InterPro" id="IPR044068">
    <property type="entry name" value="CB"/>
</dbReference>
<keyword evidence="4 9" id="KW-0159">Chromosome partition</keyword>
<keyword evidence="7 9" id="KW-0233">DNA recombination</keyword>
<dbReference type="GO" id="GO:0009037">
    <property type="term" value="F:tyrosine-based site-specific recombinase activity"/>
    <property type="evidence" value="ECO:0007669"/>
    <property type="project" value="UniProtKB-UniRule"/>
</dbReference>